<dbReference type="InterPro" id="IPR036390">
    <property type="entry name" value="WH_DNA-bd_sf"/>
</dbReference>
<evidence type="ECO:0000256" key="4">
    <source>
        <dbReference type="ARBA" id="ARBA00023163"/>
    </source>
</evidence>
<proteinExistence type="inferred from homology"/>
<dbReference type="GO" id="GO:0003677">
    <property type="term" value="F:DNA binding"/>
    <property type="evidence" value="ECO:0007669"/>
    <property type="project" value="UniProtKB-KW"/>
</dbReference>
<evidence type="ECO:0000259" key="5">
    <source>
        <dbReference type="Pfam" id="PF04198"/>
    </source>
</evidence>
<dbReference type="GO" id="GO:0030246">
    <property type="term" value="F:carbohydrate binding"/>
    <property type="evidence" value="ECO:0007669"/>
    <property type="project" value="InterPro"/>
</dbReference>
<dbReference type="Pfam" id="PF21715">
    <property type="entry name" value="CggR_N"/>
    <property type="match status" value="1"/>
</dbReference>
<evidence type="ECO:0000259" key="6">
    <source>
        <dbReference type="Pfam" id="PF21715"/>
    </source>
</evidence>
<gene>
    <name evidence="7" type="ORF">GBZ86_03260</name>
</gene>
<comment type="caution">
    <text evidence="7">The sequence shown here is derived from an EMBL/GenBank/DDBJ whole genome shotgun (WGS) entry which is preliminary data.</text>
</comment>
<dbReference type="Gene3D" id="1.10.10.10">
    <property type="entry name" value="Winged helix-like DNA-binding domain superfamily/Winged helix DNA-binding domain"/>
    <property type="match status" value="1"/>
</dbReference>
<organism evidence="7 8">
    <name type="scientific">Clostridium tarantellae</name>
    <dbReference type="NCBI Taxonomy" id="39493"/>
    <lineage>
        <taxon>Bacteria</taxon>
        <taxon>Bacillati</taxon>
        <taxon>Bacillota</taxon>
        <taxon>Clostridia</taxon>
        <taxon>Eubacteriales</taxon>
        <taxon>Clostridiaceae</taxon>
        <taxon>Clostridium</taxon>
    </lineage>
</organism>
<dbReference type="AlphaFoldDB" id="A0A6I1MKQ5"/>
<dbReference type="InterPro" id="IPR051054">
    <property type="entry name" value="SorC_transcr_regulators"/>
</dbReference>
<sequence length="344" mass="37954">MQEILKLQKIIVPEIVDLLEKRYSILRTIYYNQPIGRRILANQLNLGERIVRTEISFLKEQNLIQISTPGMSVTPEGENILEALKSFIHEIKGLSNMEDKIKRLLKLKDVVIVPGNIDEEEGVGKELGKATANYVKNIIKDNDIVAITGGSTVKEVVDNFPKMPHINNVLVVPARGGMGKKVETQANTLAAQLAKKVNGNYKMLHVPANVSEEIIDTLIKQQDIKEIIDNVKNANILIYGIGQAEKMAQKRGVPKEVIDKLLQLGAVGEAFGCYFNKNSEVVSIMQTLGININDIKKIETHIAVAGGKSKVDAIMATICNNKNGVLVTDESAAKEILKKLNESE</sequence>
<dbReference type="EMBL" id="WHJC01000021">
    <property type="protein sequence ID" value="MPQ42772.1"/>
    <property type="molecule type" value="Genomic_DNA"/>
</dbReference>
<keyword evidence="2" id="KW-0805">Transcription regulation</keyword>
<dbReference type="InterPro" id="IPR037171">
    <property type="entry name" value="NagB/RpiA_transferase-like"/>
</dbReference>
<protein>
    <submittedName>
        <fullName evidence="7">Sugar-binding transcriptional regulator</fullName>
    </submittedName>
</protein>
<reference evidence="7 8" key="1">
    <citation type="submission" date="2019-10" db="EMBL/GenBank/DDBJ databases">
        <title>The Genome Sequence of Clostridium tarantellae Isolated from Fish Brain.</title>
        <authorList>
            <person name="Bano L."/>
            <person name="Kiel M."/>
            <person name="Sales G."/>
            <person name="Doxey A.C."/>
            <person name="Mansfield M.J."/>
            <person name="Schiavone M."/>
            <person name="Rossetto O."/>
            <person name="Pirazzini M."/>
            <person name="Dobrindt U."/>
            <person name="Montecucco C."/>
        </authorList>
    </citation>
    <scope>NUCLEOTIDE SEQUENCE [LARGE SCALE GENOMIC DNA]</scope>
    <source>
        <strain evidence="7 8">DSM 3997</strain>
    </source>
</reference>
<dbReference type="OrthoDB" id="9793820at2"/>
<comment type="similarity">
    <text evidence="1">Belongs to the SorC transcriptional regulatory family.</text>
</comment>
<evidence type="ECO:0000256" key="3">
    <source>
        <dbReference type="ARBA" id="ARBA00023125"/>
    </source>
</evidence>
<feature type="domain" description="CggR N-terminal DNA binding" evidence="6">
    <location>
        <begin position="19"/>
        <end position="88"/>
    </location>
</feature>
<keyword evidence="3" id="KW-0238">DNA-binding</keyword>
<evidence type="ECO:0000313" key="8">
    <source>
        <dbReference type="Proteomes" id="UP000430345"/>
    </source>
</evidence>
<dbReference type="InterPro" id="IPR036388">
    <property type="entry name" value="WH-like_DNA-bd_sf"/>
</dbReference>
<dbReference type="Proteomes" id="UP000430345">
    <property type="component" value="Unassembled WGS sequence"/>
</dbReference>
<evidence type="ECO:0000256" key="2">
    <source>
        <dbReference type="ARBA" id="ARBA00023015"/>
    </source>
</evidence>
<keyword evidence="8" id="KW-1185">Reference proteome</keyword>
<accession>A0A6I1MKQ5</accession>
<keyword evidence="4" id="KW-0804">Transcription</keyword>
<dbReference type="SUPFAM" id="SSF46785">
    <property type="entry name" value="Winged helix' DNA-binding domain"/>
    <property type="match status" value="1"/>
</dbReference>
<evidence type="ECO:0000256" key="1">
    <source>
        <dbReference type="ARBA" id="ARBA00010466"/>
    </source>
</evidence>
<evidence type="ECO:0000313" key="7">
    <source>
        <dbReference type="EMBL" id="MPQ42772.1"/>
    </source>
</evidence>
<name>A0A6I1MKQ5_9CLOT</name>
<dbReference type="SUPFAM" id="SSF100950">
    <property type="entry name" value="NagB/RpiA/CoA transferase-like"/>
    <property type="match status" value="1"/>
</dbReference>
<dbReference type="Gene3D" id="3.40.50.1360">
    <property type="match status" value="1"/>
</dbReference>
<feature type="domain" description="Sugar-binding" evidence="5">
    <location>
        <begin position="90"/>
        <end position="338"/>
    </location>
</feature>
<dbReference type="Pfam" id="PF04198">
    <property type="entry name" value="Sugar-bind"/>
    <property type="match status" value="1"/>
</dbReference>
<dbReference type="PANTHER" id="PTHR34294:SF5">
    <property type="entry name" value="CENTRAL GLYCOLYTIC GENES REGULATOR"/>
    <property type="match status" value="1"/>
</dbReference>
<dbReference type="PANTHER" id="PTHR34294">
    <property type="entry name" value="TRANSCRIPTIONAL REGULATOR-RELATED"/>
    <property type="match status" value="1"/>
</dbReference>
<dbReference type="InterPro" id="IPR007324">
    <property type="entry name" value="Sugar-bd_dom_put"/>
</dbReference>
<dbReference type="InterPro" id="IPR048715">
    <property type="entry name" value="CggR_N"/>
</dbReference>